<dbReference type="PATRIC" id="fig|1423724.4.peg.465"/>
<feature type="domain" description="P-type ATPase A" evidence="16">
    <location>
        <begin position="129"/>
        <end position="229"/>
    </location>
</feature>
<feature type="transmembrane region" description="Helical" evidence="15">
    <location>
        <begin position="36"/>
        <end position="54"/>
    </location>
</feature>
<evidence type="ECO:0000256" key="10">
    <source>
        <dbReference type="ARBA" id="ARBA00022967"/>
    </source>
</evidence>
<keyword evidence="5 15" id="KW-0812">Transmembrane</keyword>
<dbReference type="eggNOG" id="COG2217">
    <property type="taxonomic scope" value="Bacteria"/>
</dbReference>
<dbReference type="InterPro" id="IPR008250">
    <property type="entry name" value="ATPase_P-typ_transduc_dom_A_sf"/>
</dbReference>
<dbReference type="GO" id="GO:0005886">
    <property type="term" value="C:plasma membrane"/>
    <property type="evidence" value="ECO:0007669"/>
    <property type="project" value="UniProtKB-SubCell"/>
</dbReference>
<keyword evidence="4 15" id="KW-1003">Cell membrane</keyword>
<evidence type="ECO:0000256" key="1">
    <source>
        <dbReference type="ARBA" id="ARBA00004651"/>
    </source>
</evidence>
<organism evidence="17 18">
    <name type="scientific">Ligilactobacillus apodemi DSM 16634 = JCM 16172</name>
    <dbReference type="NCBI Taxonomy" id="1423724"/>
    <lineage>
        <taxon>Bacteria</taxon>
        <taxon>Bacillati</taxon>
        <taxon>Bacillota</taxon>
        <taxon>Bacilli</taxon>
        <taxon>Lactobacillales</taxon>
        <taxon>Lactobacillaceae</taxon>
        <taxon>Ligilactobacillus</taxon>
    </lineage>
</organism>
<dbReference type="GO" id="GO:0055070">
    <property type="term" value="P:copper ion homeostasis"/>
    <property type="evidence" value="ECO:0007669"/>
    <property type="project" value="TreeGrafter"/>
</dbReference>
<dbReference type="GO" id="GO:0016887">
    <property type="term" value="F:ATP hydrolysis activity"/>
    <property type="evidence" value="ECO:0007669"/>
    <property type="project" value="InterPro"/>
</dbReference>
<dbReference type="Gene3D" id="3.40.50.1000">
    <property type="entry name" value="HAD superfamily/HAD-like"/>
    <property type="match status" value="1"/>
</dbReference>
<keyword evidence="11 15" id="KW-1133">Transmembrane helix</keyword>
<dbReference type="InterPro" id="IPR027256">
    <property type="entry name" value="P-typ_ATPase_IB"/>
</dbReference>
<dbReference type="SFLD" id="SFLDF00027">
    <property type="entry name" value="p-type_atpase"/>
    <property type="match status" value="1"/>
</dbReference>
<comment type="caution">
    <text evidence="17">The sequence shown here is derived from an EMBL/GenBank/DDBJ whole genome shotgun (WGS) entry which is preliminary data.</text>
</comment>
<dbReference type="OrthoDB" id="9813266at2"/>
<evidence type="ECO:0000313" key="18">
    <source>
        <dbReference type="Proteomes" id="UP000051324"/>
    </source>
</evidence>
<comment type="similarity">
    <text evidence="2 15">Belongs to the cation transport ATPase (P-type) (TC 3.A.3) family. Type IB subfamily.</text>
</comment>
<feature type="transmembrane region" description="Helical" evidence="15">
    <location>
        <begin position="7"/>
        <end position="30"/>
    </location>
</feature>
<evidence type="ECO:0000256" key="3">
    <source>
        <dbReference type="ARBA" id="ARBA00012517"/>
    </source>
</evidence>
<keyword evidence="9 15" id="KW-0067">ATP-binding</keyword>
<dbReference type="InterPro" id="IPR018303">
    <property type="entry name" value="ATPase_P-typ_P_site"/>
</dbReference>
<evidence type="ECO:0000256" key="13">
    <source>
        <dbReference type="ARBA" id="ARBA00023136"/>
    </source>
</evidence>
<dbReference type="AlphaFoldDB" id="A0A0R1U2H5"/>
<dbReference type="InterPro" id="IPR023299">
    <property type="entry name" value="ATPase_P-typ_cyto_dom_N"/>
</dbReference>
<keyword evidence="8" id="KW-0187">Copper transport</keyword>
<evidence type="ECO:0000256" key="8">
    <source>
        <dbReference type="ARBA" id="ARBA00022796"/>
    </source>
</evidence>
<name>A0A0R1U2H5_9LACO</name>
<evidence type="ECO:0000313" key="17">
    <source>
        <dbReference type="EMBL" id="KRL87150.1"/>
    </source>
</evidence>
<dbReference type="STRING" id="1423724.FC32_GL000444"/>
<keyword evidence="7 15" id="KW-0547">Nucleotide-binding</keyword>
<evidence type="ECO:0000256" key="9">
    <source>
        <dbReference type="ARBA" id="ARBA00022840"/>
    </source>
</evidence>
<reference evidence="17 18" key="1">
    <citation type="journal article" date="2015" name="Genome Announc.">
        <title>Expanding the biotechnology potential of lactobacilli through comparative genomics of 213 strains and associated genera.</title>
        <authorList>
            <person name="Sun Z."/>
            <person name="Harris H.M."/>
            <person name="McCann A."/>
            <person name="Guo C."/>
            <person name="Argimon S."/>
            <person name="Zhang W."/>
            <person name="Yang X."/>
            <person name="Jeffery I.B."/>
            <person name="Cooney J.C."/>
            <person name="Kagawa T.F."/>
            <person name="Liu W."/>
            <person name="Song Y."/>
            <person name="Salvetti E."/>
            <person name="Wrobel A."/>
            <person name="Rasinkangas P."/>
            <person name="Parkhill J."/>
            <person name="Rea M.C."/>
            <person name="O'Sullivan O."/>
            <person name="Ritari J."/>
            <person name="Douillard F.P."/>
            <person name="Paul Ross R."/>
            <person name="Yang R."/>
            <person name="Briner A.E."/>
            <person name="Felis G.E."/>
            <person name="de Vos W.M."/>
            <person name="Barrangou R."/>
            <person name="Klaenhammer T.R."/>
            <person name="Caufield P.W."/>
            <person name="Cui Y."/>
            <person name="Zhang H."/>
            <person name="O'Toole P.W."/>
        </authorList>
    </citation>
    <scope>NUCLEOTIDE SEQUENCE [LARGE SCALE GENOMIC DNA]</scope>
    <source>
        <strain evidence="17 18">DSM 16634</strain>
    </source>
</reference>
<evidence type="ECO:0000256" key="12">
    <source>
        <dbReference type="ARBA" id="ARBA00023008"/>
    </source>
</evidence>
<dbReference type="InterPro" id="IPR036412">
    <property type="entry name" value="HAD-like_sf"/>
</dbReference>
<dbReference type="NCBIfam" id="TIGR01494">
    <property type="entry name" value="ATPase_P-type"/>
    <property type="match status" value="1"/>
</dbReference>
<dbReference type="InterPro" id="IPR023214">
    <property type="entry name" value="HAD_sf"/>
</dbReference>
<evidence type="ECO:0000256" key="15">
    <source>
        <dbReference type="RuleBase" id="RU362081"/>
    </source>
</evidence>
<keyword evidence="10" id="KW-1278">Translocase</keyword>
<dbReference type="GO" id="GO:0043682">
    <property type="term" value="F:P-type divalent copper transporter activity"/>
    <property type="evidence" value="ECO:0007669"/>
    <property type="project" value="TreeGrafter"/>
</dbReference>
<evidence type="ECO:0000256" key="14">
    <source>
        <dbReference type="ARBA" id="ARBA00049289"/>
    </source>
</evidence>
<dbReference type="Pfam" id="PF00702">
    <property type="entry name" value="Hydrolase"/>
    <property type="match status" value="1"/>
</dbReference>
<dbReference type="FunFam" id="2.70.150.10:FF:000020">
    <property type="entry name" value="Copper-exporting P-type ATPase A"/>
    <property type="match status" value="1"/>
</dbReference>
<dbReference type="Gene3D" id="1.20.1110.10">
    <property type="entry name" value="Calcium-transporting ATPase, transmembrane domain"/>
    <property type="match status" value="1"/>
</dbReference>
<dbReference type="PANTHER" id="PTHR43520:SF8">
    <property type="entry name" value="P-TYPE CU(+) TRANSPORTER"/>
    <property type="match status" value="1"/>
</dbReference>
<evidence type="ECO:0000256" key="6">
    <source>
        <dbReference type="ARBA" id="ARBA00022723"/>
    </source>
</evidence>
<dbReference type="SUPFAM" id="SSF81653">
    <property type="entry name" value="Calcium ATPase, transduction domain A"/>
    <property type="match status" value="1"/>
</dbReference>
<dbReference type="InterPro" id="IPR044492">
    <property type="entry name" value="P_typ_ATPase_HD_dom"/>
</dbReference>
<keyword evidence="8" id="KW-0813">Transport</keyword>
<keyword evidence="18" id="KW-1185">Reference proteome</keyword>
<feature type="transmembrane region" description="Helical" evidence="15">
    <location>
        <begin position="273"/>
        <end position="299"/>
    </location>
</feature>
<dbReference type="SUPFAM" id="SSF56784">
    <property type="entry name" value="HAD-like"/>
    <property type="match status" value="1"/>
</dbReference>
<feature type="transmembrane region" description="Helical" evidence="15">
    <location>
        <begin position="66"/>
        <end position="86"/>
    </location>
</feature>
<evidence type="ECO:0000256" key="7">
    <source>
        <dbReference type="ARBA" id="ARBA00022741"/>
    </source>
</evidence>
<feature type="transmembrane region" description="Helical" evidence="15">
    <location>
        <begin position="92"/>
        <end position="111"/>
    </location>
</feature>
<feature type="transmembrane region" description="Helical" evidence="15">
    <location>
        <begin position="248"/>
        <end position="267"/>
    </location>
</feature>
<dbReference type="Pfam" id="PF00122">
    <property type="entry name" value="E1-E2_ATPase"/>
    <property type="match status" value="1"/>
</dbReference>
<comment type="subcellular location">
    <subcellularLocation>
        <location evidence="1">Cell membrane</location>
        <topology evidence="1">Multi-pass membrane protein</topology>
    </subcellularLocation>
</comment>
<dbReference type="NCBIfam" id="TIGR01525">
    <property type="entry name" value="ATPase-IB_hvy"/>
    <property type="match status" value="1"/>
</dbReference>
<dbReference type="GO" id="GO:0005524">
    <property type="term" value="F:ATP binding"/>
    <property type="evidence" value="ECO:0007669"/>
    <property type="project" value="UniProtKB-UniRule"/>
</dbReference>
<dbReference type="PROSITE" id="PS00154">
    <property type="entry name" value="ATPASE_E1_E2"/>
    <property type="match status" value="1"/>
</dbReference>
<evidence type="ECO:0000256" key="4">
    <source>
        <dbReference type="ARBA" id="ARBA00022475"/>
    </source>
</evidence>
<evidence type="ECO:0000256" key="5">
    <source>
        <dbReference type="ARBA" id="ARBA00022692"/>
    </source>
</evidence>
<keyword evidence="12" id="KW-0186">Copper</keyword>
<feature type="transmembrane region" description="Helical" evidence="15">
    <location>
        <begin position="584"/>
        <end position="607"/>
    </location>
</feature>
<dbReference type="Gene3D" id="3.40.1110.10">
    <property type="entry name" value="Calcium-transporting ATPase, cytoplasmic domain N"/>
    <property type="match status" value="1"/>
</dbReference>
<keyword evidence="8" id="KW-0406">Ion transport</keyword>
<dbReference type="PRINTS" id="PR00119">
    <property type="entry name" value="CATATPASE"/>
</dbReference>
<dbReference type="SUPFAM" id="SSF81665">
    <property type="entry name" value="Calcium ATPase, transmembrane domain M"/>
    <property type="match status" value="1"/>
</dbReference>
<dbReference type="EC" id="7.2.2.8" evidence="3"/>
<gene>
    <name evidence="17" type="ORF">FC32_GL000444</name>
</gene>
<dbReference type="RefSeq" id="WP_035460052.1">
    <property type="nucleotide sequence ID" value="NZ_AZFT01000009.1"/>
</dbReference>
<keyword evidence="13 15" id="KW-0472">Membrane</keyword>
<accession>A0A0R1U2H5</accession>
<proteinExistence type="inferred from homology"/>
<dbReference type="PRINTS" id="PR00120">
    <property type="entry name" value="HATPASE"/>
</dbReference>
<dbReference type="InterPro" id="IPR023298">
    <property type="entry name" value="ATPase_P-typ_TM_dom_sf"/>
</dbReference>
<dbReference type="SFLD" id="SFLDG00002">
    <property type="entry name" value="C1.7:_P-type_atpase_like"/>
    <property type="match status" value="1"/>
</dbReference>
<dbReference type="SFLD" id="SFLDS00003">
    <property type="entry name" value="Haloacid_Dehalogenase"/>
    <property type="match status" value="1"/>
</dbReference>
<dbReference type="Gene3D" id="2.70.150.10">
    <property type="entry name" value="Calcium-transporting ATPase, cytoplasmic transduction domain A"/>
    <property type="match status" value="1"/>
</dbReference>
<dbReference type="PANTHER" id="PTHR43520">
    <property type="entry name" value="ATP7, ISOFORM B"/>
    <property type="match status" value="1"/>
</dbReference>
<dbReference type="Proteomes" id="UP000051324">
    <property type="component" value="Unassembled WGS sequence"/>
</dbReference>
<sequence>MMSYEKRFWLALVLSLPMLFAMIGMAFGWIMPGYNWIAFVATTLIMAFTALPFWQSAWAAFKHHNANMDTLVALGTAVAYFYSIFAMFTGRAVYFESAAFITVFVLLGQVFEERMRNNASSAVEKLLDLQAKDANVIRGGQVVKVPLAQIKVGDLIRVKPGEKIAVDGQITEGESLVDESMVTGESMPVEKKVGDKVIGSTLNSNGAFVFKADKVGDDTLLAQIVELVKKAQTSHAPIQKMTDKIANYFVPIVVILAILTYTVWYVFLGATMIQALLYAIAVIVIACPCALGLATPTALMVGTGRSAKMGVLIKNGEVLEEVEQLKTIVFDKTGTITAGKPVVTDILGHDQKLVLQVAASLEETSEHPLALAILKQAKETQVTTKPVKDFKALRGMGVTAEFDGQTAFIGNDRFLTDVTLSTQQQEMFTQLQNEGKTVVLVGLAQQVIGMIAIQDAPKATSKQAISLLKQQGLKPVMLTGDNKRAAQAIAKEVGIDEVIAEVLPQEKADYIKQVQQRDGKTGFVGDGINDAPALSTADVGIAMGAGSDIAIEAGGIVLVHNDLLGVVKALELSKKTFDRIKLNLFWAFIYNIVGLPIAAGLFVGIGLTLSPELAGLAMAFSSISVVGSSLLLNKAKISVA</sequence>
<dbReference type="CDD" id="cd02094">
    <property type="entry name" value="P-type_ATPase_Cu-like"/>
    <property type="match status" value="1"/>
</dbReference>
<feature type="transmembrane region" description="Helical" evidence="15">
    <location>
        <begin position="613"/>
        <end position="632"/>
    </location>
</feature>
<evidence type="ECO:0000256" key="2">
    <source>
        <dbReference type="ARBA" id="ARBA00006024"/>
    </source>
</evidence>
<dbReference type="InterPro" id="IPR001757">
    <property type="entry name" value="P_typ_ATPase"/>
</dbReference>
<comment type="catalytic activity">
    <reaction evidence="14">
        <text>Cu(+)(in) + ATP + H2O = Cu(+)(out) + ADP + phosphate + H(+)</text>
        <dbReference type="Rhea" id="RHEA:25792"/>
        <dbReference type="ChEBI" id="CHEBI:15377"/>
        <dbReference type="ChEBI" id="CHEBI:15378"/>
        <dbReference type="ChEBI" id="CHEBI:30616"/>
        <dbReference type="ChEBI" id="CHEBI:43474"/>
        <dbReference type="ChEBI" id="CHEBI:49552"/>
        <dbReference type="ChEBI" id="CHEBI:456216"/>
        <dbReference type="EC" id="7.2.2.8"/>
    </reaction>
</comment>
<dbReference type="GO" id="GO:0140581">
    <property type="term" value="F:P-type monovalent copper transporter activity"/>
    <property type="evidence" value="ECO:0007669"/>
    <property type="project" value="UniProtKB-EC"/>
</dbReference>
<evidence type="ECO:0000256" key="11">
    <source>
        <dbReference type="ARBA" id="ARBA00022989"/>
    </source>
</evidence>
<dbReference type="InterPro" id="IPR059000">
    <property type="entry name" value="ATPase_P-type_domA"/>
</dbReference>
<keyword evidence="6 15" id="KW-0479">Metal-binding</keyword>
<dbReference type="NCBIfam" id="TIGR01511">
    <property type="entry name" value="ATPase-IB1_Cu"/>
    <property type="match status" value="1"/>
</dbReference>
<dbReference type="EMBL" id="AZFT01000009">
    <property type="protein sequence ID" value="KRL87150.1"/>
    <property type="molecule type" value="Genomic_DNA"/>
</dbReference>
<evidence type="ECO:0000259" key="16">
    <source>
        <dbReference type="Pfam" id="PF00122"/>
    </source>
</evidence>
<dbReference type="GO" id="GO:0005507">
    <property type="term" value="F:copper ion binding"/>
    <property type="evidence" value="ECO:0007669"/>
    <property type="project" value="TreeGrafter"/>
</dbReference>
<protein>
    <recommendedName>
        <fullName evidence="3">P-type Cu(+) transporter</fullName>
        <ecNumber evidence="3">7.2.2.8</ecNumber>
    </recommendedName>
</protein>